<gene>
    <name evidence="7" type="ordered locus">Deima_3004</name>
</gene>
<evidence type="ECO:0000256" key="3">
    <source>
        <dbReference type="ARBA" id="ARBA00012000"/>
    </source>
</evidence>
<evidence type="ECO:0000259" key="6">
    <source>
        <dbReference type="SMART" id="SM00478"/>
    </source>
</evidence>
<dbReference type="AlphaFoldDB" id="E8U3K9"/>
<dbReference type="GO" id="GO:0032993">
    <property type="term" value="C:protein-DNA complex"/>
    <property type="evidence" value="ECO:0007669"/>
    <property type="project" value="TreeGrafter"/>
</dbReference>
<evidence type="ECO:0000256" key="5">
    <source>
        <dbReference type="ARBA" id="ARBA00023204"/>
    </source>
</evidence>
<dbReference type="Proteomes" id="UP000008635">
    <property type="component" value="Chromosome"/>
</dbReference>
<evidence type="ECO:0000313" key="8">
    <source>
        <dbReference type="Proteomes" id="UP000008635"/>
    </source>
</evidence>
<dbReference type="InterPro" id="IPR011257">
    <property type="entry name" value="DNA_glycosylase"/>
</dbReference>
<dbReference type="GO" id="GO:0008725">
    <property type="term" value="F:DNA-3-methyladenine glycosylase activity"/>
    <property type="evidence" value="ECO:0007669"/>
    <property type="project" value="TreeGrafter"/>
</dbReference>
<dbReference type="EMBL" id="CP002454">
    <property type="protein sequence ID" value="ADV68633.1"/>
    <property type="molecule type" value="Genomic_DNA"/>
</dbReference>
<evidence type="ECO:0000256" key="1">
    <source>
        <dbReference type="ARBA" id="ARBA00000086"/>
    </source>
</evidence>
<dbReference type="CDD" id="cd00056">
    <property type="entry name" value="ENDO3c"/>
    <property type="match status" value="1"/>
</dbReference>
<dbReference type="RefSeq" id="WP_013558136.1">
    <property type="nucleotide sequence ID" value="NC_014958.1"/>
</dbReference>
<dbReference type="KEGG" id="dmr:Deima_3004"/>
<dbReference type="GO" id="GO:0005737">
    <property type="term" value="C:cytoplasm"/>
    <property type="evidence" value="ECO:0007669"/>
    <property type="project" value="TreeGrafter"/>
</dbReference>
<dbReference type="Gene3D" id="1.10.340.30">
    <property type="entry name" value="Hypothetical protein, domain 2"/>
    <property type="match status" value="1"/>
</dbReference>
<dbReference type="PANTHER" id="PTHR43003:SF5">
    <property type="entry name" value="DNA-3-METHYLADENINE GLYCOSYLASE"/>
    <property type="match status" value="1"/>
</dbReference>
<organism evidence="7 8">
    <name type="scientific">Deinococcus maricopensis (strain DSM 21211 / LMG 22137 / NRRL B-23946 / LB-34)</name>
    <dbReference type="NCBI Taxonomy" id="709986"/>
    <lineage>
        <taxon>Bacteria</taxon>
        <taxon>Thermotogati</taxon>
        <taxon>Deinococcota</taxon>
        <taxon>Deinococci</taxon>
        <taxon>Deinococcales</taxon>
        <taxon>Deinococcaceae</taxon>
        <taxon>Deinococcus</taxon>
    </lineage>
</organism>
<dbReference type="Pfam" id="PF00730">
    <property type="entry name" value="HhH-GPD"/>
    <property type="match status" value="1"/>
</dbReference>
<dbReference type="SUPFAM" id="SSF48150">
    <property type="entry name" value="DNA-glycosylase"/>
    <property type="match status" value="1"/>
</dbReference>
<dbReference type="SMART" id="SM00478">
    <property type="entry name" value="ENDO3c"/>
    <property type="match status" value="1"/>
</dbReference>
<dbReference type="Gene3D" id="1.10.1670.40">
    <property type="match status" value="1"/>
</dbReference>
<dbReference type="OrthoDB" id="9785929at2"/>
<dbReference type="InterPro" id="IPR003265">
    <property type="entry name" value="HhH-GPD_domain"/>
</dbReference>
<keyword evidence="4" id="KW-0227">DNA damage</keyword>
<protein>
    <recommendedName>
        <fullName evidence="3">DNA-3-methyladenine glycosylase II</fullName>
        <ecNumber evidence="3">3.2.2.21</ecNumber>
    </recommendedName>
</protein>
<name>E8U3K9_DEIML</name>
<keyword evidence="5" id="KW-0234">DNA repair</keyword>
<comment type="similarity">
    <text evidence="2">Belongs to the alkylbase DNA glycosidase AlkA family.</text>
</comment>
<dbReference type="eggNOG" id="COG0122">
    <property type="taxonomic scope" value="Bacteria"/>
</dbReference>
<keyword evidence="8" id="KW-1185">Reference proteome</keyword>
<dbReference type="GO" id="GO:0032131">
    <property type="term" value="F:alkylated DNA binding"/>
    <property type="evidence" value="ECO:0007669"/>
    <property type="project" value="TreeGrafter"/>
</dbReference>
<proteinExistence type="inferred from homology"/>
<dbReference type="GO" id="GO:0043916">
    <property type="term" value="F:DNA-7-methylguanine glycosylase activity"/>
    <property type="evidence" value="ECO:0007669"/>
    <property type="project" value="TreeGrafter"/>
</dbReference>
<evidence type="ECO:0000313" key="7">
    <source>
        <dbReference type="EMBL" id="ADV68633.1"/>
    </source>
</evidence>
<reference evidence="7 8" key="1">
    <citation type="journal article" date="2011" name="Stand. Genomic Sci.">
        <title>Complete genome sequence of Deinococcus maricopensis type strain (LB-34).</title>
        <authorList>
            <person name="Pukall R."/>
            <person name="Zeytun A."/>
            <person name="Lucas S."/>
            <person name="Lapidus A."/>
            <person name="Hammon N."/>
            <person name="Deshpande S."/>
            <person name="Nolan M."/>
            <person name="Cheng J.F."/>
            <person name="Pitluck S."/>
            <person name="Liolios K."/>
            <person name="Pagani I."/>
            <person name="Mikhailova N."/>
            <person name="Ivanova N."/>
            <person name="Mavromatis K."/>
            <person name="Pati A."/>
            <person name="Tapia R."/>
            <person name="Han C."/>
            <person name="Goodwin L."/>
            <person name="Chen A."/>
            <person name="Palaniappan K."/>
            <person name="Land M."/>
            <person name="Hauser L."/>
            <person name="Chang Y.J."/>
            <person name="Jeffries C.D."/>
            <person name="Brambilla E.M."/>
            <person name="Rohde M."/>
            <person name="Goker M."/>
            <person name="Detter J.C."/>
            <person name="Woyke T."/>
            <person name="Bristow J."/>
            <person name="Eisen J.A."/>
            <person name="Markowitz V."/>
            <person name="Hugenholtz P."/>
            <person name="Kyrpides N.C."/>
            <person name="Klenk H.P."/>
        </authorList>
    </citation>
    <scope>NUCLEOTIDE SEQUENCE [LARGE SCALE GENOMIC DNA]</scope>
    <source>
        <strain evidence="8">DSM 21211 / LMG 22137 / NRRL B-23946 / LB-34</strain>
    </source>
</reference>
<dbReference type="FunFam" id="1.10.340.30:FF:000004">
    <property type="entry name" value="DNA-3-methyladenine glycosylase II"/>
    <property type="match status" value="1"/>
</dbReference>
<dbReference type="GO" id="GO:0006307">
    <property type="term" value="P:DNA alkylation repair"/>
    <property type="evidence" value="ECO:0007669"/>
    <property type="project" value="TreeGrafter"/>
</dbReference>
<feature type="domain" description="HhH-GPD" evidence="6">
    <location>
        <begin position="49"/>
        <end position="195"/>
    </location>
</feature>
<dbReference type="EC" id="3.2.2.21" evidence="3"/>
<dbReference type="STRING" id="709986.Deima_3004"/>
<dbReference type="GO" id="GO:0006285">
    <property type="term" value="P:base-excision repair, AP site formation"/>
    <property type="evidence" value="ECO:0007669"/>
    <property type="project" value="TreeGrafter"/>
</dbReference>
<comment type="catalytic activity">
    <reaction evidence="1">
        <text>Hydrolysis of alkylated DNA, releasing 3-methyladenine, 3-methylguanine, 7-methylguanine and 7-methyladenine.</text>
        <dbReference type="EC" id="3.2.2.21"/>
    </reaction>
</comment>
<evidence type="ECO:0000256" key="4">
    <source>
        <dbReference type="ARBA" id="ARBA00022763"/>
    </source>
</evidence>
<sequence length="199" mass="21529">MTSPDAVHEQALQHFQRDPVLAAIVAAEGPLAPLPVSPDPFATLVRSVIGQQLSVRAANTIEARVRALAPDLSAEQLAALSAETLRAAGLSGAKVRTVHALVARVLDGTLDFERLVTLPDEDVIAALVPLPGIGRWTAEMFLMFALGRPDVFAWGDLGLRRALERHYPDLDPVLVVAAWSPYRSAAARYMWLSLRNTPQ</sequence>
<reference evidence="8" key="2">
    <citation type="submission" date="2011-01" db="EMBL/GenBank/DDBJ databases">
        <title>The complete genome of Deinococcus maricopensis DSM 21211.</title>
        <authorList>
            <consortium name="US DOE Joint Genome Institute (JGI-PGF)"/>
            <person name="Lucas S."/>
            <person name="Copeland A."/>
            <person name="Lapidus A."/>
            <person name="Goodwin L."/>
            <person name="Pitluck S."/>
            <person name="Kyrpides N."/>
            <person name="Mavromatis K."/>
            <person name="Pagani I."/>
            <person name="Ivanova N."/>
            <person name="Ovchinnikova G."/>
            <person name="Zeytun A."/>
            <person name="Detter J.C."/>
            <person name="Han C."/>
            <person name="Land M."/>
            <person name="Hauser L."/>
            <person name="Markowitz V."/>
            <person name="Cheng J.-F."/>
            <person name="Hugenholtz P."/>
            <person name="Woyke T."/>
            <person name="Wu D."/>
            <person name="Pukall R."/>
            <person name="Gehrich-Schroeter G."/>
            <person name="Brambilla E."/>
            <person name="Klenk H.-P."/>
            <person name="Eisen J.A."/>
        </authorList>
    </citation>
    <scope>NUCLEOTIDE SEQUENCE [LARGE SCALE GENOMIC DNA]</scope>
    <source>
        <strain evidence="8">DSM 21211 / LMG 22137 / NRRL B-23946 / LB-34</strain>
    </source>
</reference>
<dbReference type="HOGENOM" id="CLU_000445_72_5_0"/>
<dbReference type="PANTHER" id="PTHR43003">
    <property type="entry name" value="DNA-3-METHYLADENINE GLYCOSYLASE"/>
    <property type="match status" value="1"/>
</dbReference>
<accession>E8U3K9</accession>
<evidence type="ECO:0000256" key="2">
    <source>
        <dbReference type="ARBA" id="ARBA00010817"/>
    </source>
</evidence>
<dbReference type="InterPro" id="IPR051912">
    <property type="entry name" value="Alkylbase_DNA_Glycosylase/TA"/>
</dbReference>